<evidence type="ECO:0000259" key="6">
    <source>
        <dbReference type="Pfam" id="PF24923"/>
    </source>
</evidence>
<dbReference type="InterPro" id="IPR000048">
    <property type="entry name" value="IQ_motif_EF-hand-BS"/>
</dbReference>
<name>A0AAD9VPV1_9HYME</name>
<evidence type="ECO:0000313" key="7">
    <source>
        <dbReference type="EMBL" id="KAK2582289.1"/>
    </source>
</evidence>
<keyword evidence="4 5" id="KW-0472">Membrane</keyword>
<sequence>MYRNNSLREKAKYEELYLQSKKLIKNNVLGLQQQSFSLRNSLAQERKDIVQKFRMVHYQHEPPELKIFHTLQDKVQRELMSIEEDCDEFIARMKLDLLAEARYRSEPPLRVPSVKVKEAFEVCRDALLENEEDIFAERCHCLWKNIPKSILEDTTIKFEKFDFPPSKFEKTDLKFKQDLTYLRTKLFSLANEQINSVCHTAGVERASSPRRKSYHEIVRKYRRQSASLGKDDLSQIHSLRFTDGEFVANELWARVLDVYSNQLRSKWYLVVCPQIEKMMKKRRIPSLHLDPFEVFNFLMTIPDGGIHCMLSKKDLFPLLKNFAIEGPWLTSWKPQLKTIDKENIAAVLIQAQWRGHWLRKQLKESHRRYIAASVLWYKWLSVKNKREMNAAHLRNMLMSLKVARELSVKFSKELDDVITQPHVVIHVPSLGFPLDIRRTFSPKMLAVYQHSTSLRVSFLRNPMSEIIYVLPIEPTQDFLSMYVDAIDSVVSQERTANRMTFLSLSQAKTLERTHMNVSRILHCSEDTLTAIRFKIKDKPAYILPWIVDECDVRISDNLSVPLLGPDMELQQELLNLSRMTEIIDGLGLPQPAHSKGIREYSKLCSNLAELIVLNTEICLWLIRLNFGIRAKHHGIFLINHISIPFMPVLREARKQHGDEWRSNPSLREEFLNALLKHLPKVIPLVTRLNGTYYDSWKDFYLHVQKFGCLLQAVPNEKKSSTIAVSLFVPNKITNKSVKWVGTSDKIQLDSKFSTLAYMIPQTSVNVTVLYPNVNKLAHALQQKGYFGYLTIDCYCYPDKEEEKTIVLLLDVYPYYCHVQHYIDWVKFVIDGSYNVSSSTFNANIEIPENNVKGISMLRKQSPEWNETTERAAIAICELYHVNLSSYSWSKLKTLMTDTGMSYDATKKEGCHFILHDPEMKNVGTMVAVTPCMKKTILTTFSNLRKLCHVLYAKKSITAQLVTHPTDVVKLQMQITNNSFVETIKDIFATRGTRSFYDGLSAALLRQVTYTMAKLGFYTSLLEYWTDNFGRPNYCGMISLGMFSGVIAAIVGTPADVILVRMVGDAKLPPEQRRNYRNVITAIMTISKNEGVKTLWRGVVPTMGRAAIVNGAQLGTYSRTKYALIDTGHFIDNALTQFLAANVSGCATCVTSLPLDLAKTKIQNWAGISKPPSMITIIIQTTRQTGFLSLWRGFLAFYAKTGPTTIISMLCVDQLRDLYLHLAT</sequence>
<comment type="subcellular location">
    <subcellularLocation>
        <location evidence="1">Membrane</location>
        <topology evidence="1">Multi-pass membrane protein</topology>
    </subcellularLocation>
</comment>
<dbReference type="Pfam" id="PF00153">
    <property type="entry name" value="Mito_carr"/>
    <property type="match status" value="3"/>
</dbReference>
<reference evidence="7" key="2">
    <citation type="journal article" date="2023" name="Commun. Biol.">
        <title>Intrasexual cuticular hydrocarbon dimorphism in a wasp sheds light on hydrocarbon biosynthesis genes in Hymenoptera.</title>
        <authorList>
            <person name="Moris V.C."/>
            <person name="Podsiadlowski L."/>
            <person name="Martin S."/>
            <person name="Oeyen J.P."/>
            <person name="Donath A."/>
            <person name="Petersen M."/>
            <person name="Wilbrandt J."/>
            <person name="Misof B."/>
            <person name="Liedtke D."/>
            <person name="Thamm M."/>
            <person name="Scheiner R."/>
            <person name="Schmitt T."/>
            <person name="Niehuis O."/>
        </authorList>
    </citation>
    <scope>NUCLEOTIDE SEQUENCE</scope>
    <source>
        <strain evidence="7">GBR_01_08_01A</strain>
    </source>
</reference>
<evidence type="ECO:0000313" key="8">
    <source>
        <dbReference type="Proteomes" id="UP001258017"/>
    </source>
</evidence>
<dbReference type="EMBL" id="JAIFRP010000031">
    <property type="protein sequence ID" value="KAK2582289.1"/>
    <property type="molecule type" value="Genomic_DNA"/>
</dbReference>
<feature type="repeat" description="Solcar" evidence="5">
    <location>
        <begin position="1131"/>
        <end position="1217"/>
    </location>
</feature>
<dbReference type="PANTHER" id="PTHR14465">
    <property type="entry name" value="IQ DOMAIN-CONTAINING PROTEIN H"/>
    <property type="match status" value="1"/>
</dbReference>
<dbReference type="AlphaFoldDB" id="A0AAD9VPV1"/>
<keyword evidence="8" id="KW-1185">Reference proteome</keyword>
<evidence type="ECO:0000256" key="3">
    <source>
        <dbReference type="ARBA" id="ARBA00022692"/>
    </source>
</evidence>
<dbReference type="GO" id="GO:0016020">
    <property type="term" value="C:membrane"/>
    <property type="evidence" value="ECO:0007669"/>
    <property type="project" value="UniProtKB-SubCell"/>
</dbReference>
<dbReference type="Gene3D" id="1.50.40.10">
    <property type="entry name" value="Mitochondrial carrier domain"/>
    <property type="match status" value="1"/>
</dbReference>
<dbReference type="Proteomes" id="UP001258017">
    <property type="component" value="Unassembled WGS sequence"/>
</dbReference>
<evidence type="ECO:0000256" key="4">
    <source>
        <dbReference type="ARBA" id="ARBA00023136"/>
    </source>
</evidence>
<feature type="repeat" description="Solcar" evidence="5">
    <location>
        <begin position="943"/>
        <end position="1023"/>
    </location>
</feature>
<dbReference type="Pfam" id="PF00612">
    <property type="entry name" value="IQ"/>
    <property type="match status" value="1"/>
</dbReference>
<feature type="domain" description="IQCH-like ATP-grasp" evidence="6">
    <location>
        <begin position="577"/>
        <end position="835"/>
    </location>
</feature>
<dbReference type="SUPFAM" id="SSF103506">
    <property type="entry name" value="Mitochondrial carrier"/>
    <property type="match status" value="1"/>
</dbReference>
<dbReference type="PROSITE" id="PS50096">
    <property type="entry name" value="IQ"/>
    <property type="match status" value="1"/>
</dbReference>
<protein>
    <recommendedName>
        <fullName evidence="6">IQCH-like ATP-grasp domain-containing protein</fullName>
    </recommendedName>
</protein>
<evidence type="ECO:0000256" key="2">
    <source>
        <dbReference type="ARBA" id="ARBA00006375"/>
    </source>
</evidence>
<comment type="similarity">
    <text evidence="2">Belongs to the mitochondrial carrier (TC 2.A.29) family.</text>
</comment>
<feature type="repeat" description="Solcar" evidence="5">
    <location>
        <begin position="1031"/>
        <end position="1122"/>
    </location>
</feature>
<comment type="caution">
    <text evidence="7">The sequence shown here is derived from an EMBL/GenBank/DDBJ whole genome shotgun (WGS) entry which is preliminary data.</text>
</comment>
<dbReference type="SMART" id="SM00015">
    <property type="entry name" value="IQ"/>
    <property type="match status" value="1"/>
</dbReference>
<keyword evidence="3 5" id="KW-0812">Transmembrane</keyword>
<dbReference type="InterPro" id="IPR018108">
    <property type="entry name" value="MCP_transmembrane"/>
</dbReference>
<accession>A0AAD9VPV1</accession>
<dbReference type="InterPro" id="IPR038752">
    <property type="entry name" value="IQCH"/>
</dbReference>
<evidence type="ECO:0000256" key="5">
    <source>
        <dbReference type="PROSITE-ProRule" id="PRU00282"/>
    </source>
</evidence>
<reference evidence="7" key="1">
    <citation type="submission" date="2021-08" db="EMBL/GenBank/DDBJ databases">
        <authorList>
            <person name="Misof B."/>
            <person name="Oliver O."/>
            <person name="Podsiadlowski L."/>
            <person name="Donath A."/>
            <person name="Peters R."/>
            <person name="Mayer C."/>
            <person name="Rust J."/>
            <person name="Gunkel S."/>
            <person name="Lesny P."/>
            <person name="Martin S."/>
            <person name="Oeyen J.P."/>
            <person name="Petersen M."/>
            <person name="Panagiotis P."/>
            <person name="Wilbrandt J."/>
            <person name="Tanja T."/>
        </authorList>
    </citation>
    <scope>NUCLEOTIDE SEQUENCE</scope>
    <source>
        <strain evidence="7">GBR_01_08_01A</strain>
        <tissue evidence="7">Thorax + abdomen</tissue>
    </source>
</reference>
<dbReference type="PANTHER" id="PTHR14465:SF0">
    <property type="entry name" value="IQ DOMAIN-CONTAINING PROTEIN H"/>
    <property type="match status" value="1"/>
</dbReference>
<gene>
    <name evidence="7" type="ORF">KPH14_004632</name>
</gene>
<organism evidence="7 8">
    <name type="scientific">Odynerus spinipes</name>
    <dbReference type="NCBI Taxonomy" id="1348599"/>
    <lineage>
        <taxon>Eukaryota</taxon>
        <taxon>Metazoa</taxon>
        <taxon>Ecdysozoa</taxon>
        <taxon>Arthropoda</taxon>
        <taxon>Hexapoda</taxon>
        <taxon>Insecta</taxon>
        <taxon>Pterygota</taxon>
        <taxon>Neoptera</taxon>
        <taxon>Endopterygota</taxon>
        <taxon>Hymenoptera</taxon>
        <taxon>Apocrita</taxon>
        <taxon>Aculeata</taxon>
        <taxon>Vespoidea</taxon>
        <taxon>Vespidae</taxon>
        <taxon>Eumeninae</taxon>
        <taxon>Odynerus</taxon>
    </lineage>
</organism>
<dbReference type="InterPro" id="IPR023395">
    <property type="entry name" value="MCP_dom_sf"/>
</dbReference>
<dbReference type="PROSITE" id="PS50920">
    <property type="entry name" value="SOLCAR"/>
    <property type="match status" value="3"/>
</dbReference>
<proteinExistence type="inferred from homology"/>
<dbReference type="InterPro" id="IPR056855">
    <property type="entry name" value="ATP-grasp_IQCH"/>
</dbReference>
<evidence type="ECO:0000256" key="1">
    <source>
        <dbReference type="ARBA" id="ARBA00004141"/>
    </source>
</evidence>
<dbReference type="Pfam" id="PF24923">
    <property type="entry name" value="ATP-grasp_IQCH"/>
    <property type="match status" value="1"/>
</dbReference>